<accession>A0ACC1XSW9</accession>
<organism evidence="1 2">
    <name type="scientific">Melia azedarach</name>
    <name type="common">Chinaberry tree</name>
    <dbReference type="NCBI Taxonomy" id="155640"/>
    <lineage>
        <taxon>Eukaryota</taxon>
        <taxon>Viridiplantae</taxon>
        <taxon>Streptophyta</taxon>
        <taxon>Embryophyta</taxon>
        <taxon>Tracheophyta</taxon>
        <taxon>Spermatophyta</taxon>
        <taxon>Magnoliopsida</taxon>
        <taxon>eudicotyledons</taxon>
        <taxon>Gunneridae</taxon>
        <taxon>Pentapetalae</taxon>
        <taxon>rosids</taxon>
        <taxon>malvids</taxon>
        <taxon>Sapindales</taxon>
        <taxon>Meliaceae</taxon>
        <taxon>Melia</taxon>
    </lineage>
</organism>
<dbReference type="Proteomes" id="UP001164539">
    <property type="component" value="Chromosome 8"/>
</dbReference>
<evidence type="ECO:0000313" key="2">
    <source>
        <dbReference type="Proteomes" id="UP001164539"/>
    </source>
</evidence>
<evidence type="ECO:0000313" key="1">
    <source>
        <dbReference type="EMBL" id="KAJ4713819.1"/>
    </source>
</evidence>
<reference evidence="1 2" key="1">
    <citation type="journal article" date="2023" name="Science">
        <title>Complex scaffold remodeling in plant triterpene biosynthesis.</title>
        <authorList>
            <person name="De La Pena R."/>
            <person name="Hodgson H."/>
            <person name="Liu J.C."/>
            <person name="Stephenson M.J."/>
            <person name="Martin A.C."/>
            <person name="Owen C."/>
            <person name="Harkess A."/>
            <person name="Leebens-Mack J."/>
            <person name="Jimenez L.E."/>
            <person name="Osbourn A."/>
            <person name="Sattely E.S."/>
        </authorList>
    </citation>
    <scope>NUCLEOTIDE SEQUENCE [LARGE SCALE GENOMIC DNA]</scope>
    <source>
        <strain evidence="2">cv. JPN11</strain>
        <tissue evidence="1">Leaf</tissue>
    </source>
</reference>
<gene>
    <name evidence="1" type="ORF">OWV82_015862</name>
</gene>
<keyword evidence="2" id="KW-1185">Reference proteome</keyword>
<proteinExistence type="predicted"/>
<protein>
    <submittedName>
        <fullName evidence="1">Ribonuclease H</fullName>
    </submittedName>
</protein>
<comment type="caution">
    <text evidence="1">The sequence shown here is derived from an EMBL/GenBank/DDBJ whole genome shotgun (WGS) entry which is preliminary data.</text>
</comment>
<sequence>MWKSFIPPKLFFILWRILHSRLPTNDVLQSRGMLLWFPQAPYVLLPLMQNRRTTYLFVVRLLLVFGDGLVLCFGCRLPPLDMVQDLWHFINCCSFNPQLFHWWLLAAYHHLYSLWKTWNKLPFEDVFPSLNSIRLEVIAHIRYYAKICPGFCSFWI</sequence>
<dbReference type="EMBL" id="CM051401">
    <property type="protein sequence ID" value="KAJ4713819.1"/>
    <property type="molecule type" value="Genomic_DNA"/>
</dbReference>
<name>A0ACC1XSW9_MELAZ</name>